<dbReference type="EMBL" id="CP074132">
    <property type="protein sequence ID" value="QUX29615.1"/>
    <property type="molecule type" value="Genomic_DNA"/>
</dbReference>
<evidence type="ECO:0000313" key="6">
    <source>
        <dbReference type="Proteomes" id="UP000678016"/>
    </source>
</evidence>
<dbReference type="InterPro" id="IPR018527">
    <property type="entry name" value="Rubredoxin_Fe_BS"/>
</dbReference>
<dbReference type="Proteomes" id="UP000678016">
    <property type="component" value="Chromosome"/>
</dbReference>
<comment type="function">
    <text evidence="2">The lipid II isoglutaminyl synthase complex catalyzes the formation of alpha-D-isoglutamine in the cell wall lipid II stem peptide. The MurT subunit catalyzes the ATP-dependent amidation of D-glutamate residue of lipid II, converting it to an isoglutamine residue.</text>
</comment>
<evidence type="ECO:0000313" key="5">
    <source>
        <dbReference type="EMBL" id="QUX29615.1"/>
    </source>
</evidence>
<feature type="domain" description="Mur ligase central" evidence="3">
    <location>
        <begin position="61"/>
        <end position="170"/>
    </location>
</feature>
<comment type="subunit">
    <text evidence="2">Forms a heterodimer with GatD.</text>
</comment>
<comment type="catalytic activity">
    <reaction evidence="2">
        <text>beta-D-GlcNAc-(1-&gt;4)-Mur2Ac(oyl-L-Ala-gamma-D-O-P-Glu-L-Lys-D-Ala-D-Ala)-di-trans,octa-cis-undecaprenyl diphosphate + NH4(+) = beta-D-GlcNAc-(1-&gt;4)-Mur2Ac(oyl-L-Ala-D-isoglutaminyl-L-Lys-D-Ala-D-Ala)-di-trans,octa-cis-undecaprenyl diphosphate + phosphate + H(+)</text>
        <dbReference type="Rhea" id="RHEA:57932"/>
        <dbReference type="ChEBI" id="CHEBI:15378"/>
        <dbReference type="ChEBI" id="CHEBI:28938"/>
        <dbReference type="ChEBI" id="CHEBI:43474"/>
        <dbReference type="ChEBI" id="CHEBI:62233"/>
        <dbReference type="ChEBI" id="CHEBI:143132"/>
    </reaction>
</comment>
<dbReference type="CDD" id="cd00350">
    <property type="entry name" value="rubredoxin_like"/>
    <property type="match status" value="1"/>
</dbReference>
<dbReference type="HAMAP" id="MF_02214">
    <property type="entry name" value="Lipid_II_synth_MurT"/>
    <property type="match status" value="1"/>
</dbReference>
<feature type="binding site" evidence="2">
    <location>
        <position position="214"/>
    </location>
    <ligand>
        <name>Zn(2+)</name>
        <dbReference type="ChEBI" id="CHEBI:29105"/>
    </ligand>
</feature>
<evidence type="ECO:0000256" key="2">
    <source>
        <dbReference type="HAMAP-Rule" id="MF_02214"/>
    </source>
</evidence>
<dbReference type="RefSeq" id="WP_212642455.1">
    <property type="nucleotide sequence ID" value="NZ_CP074132.1"/>
</dbReference>
<evidence type="ECO:0000259" key="3">
    <source>
        <dbReference type="Pfam" id="PF08245"/>
    </source>
</evidence>
<keyword evidence="2" id="KW-0547">Nucleotide-binding</keyword>
<keyword evidence="2" id="KW-0573">Peptidoglycan synthesis</keyword>
<dbReference type="PANTHER" id="PTHR23135">
    <property type="entry name" value="MUR LIGASE FAMILY MEMBER"/>
    <property type="match status" value="1"/>
</dbReference>
<dbReference type="EC" id="6.3.5.13" evidence="2"/>
<sequence>MSELPLRAQLASVLGRSAASLSRATGRGDGSVIGGRVALKVEPDLLAKLARGRRLALVSATNGKTTTTRLISHALREFGDVATNEHGANMPTGHITALSNNQSAVNGVLEVDEKYLPQVLLATQPAFVVLMNLSRDQMDRASEINLLAKKWRIALGKSNAHVIANADDPLVAWAGLGAPNATWVSAGQRWKEDSWCCPECGGHLKRDVDPHWACPECGLARPATTWAVDNATDSLLTPEGQSIRLRLNLPGDANRSNAAIAAATAAGYGIHPERTVERLREITSVAGRYTSVVTMGVEVRLLLSKNPAGWLESFAVLDPPHTPVILSVNAQVPDGKDTSWLWDVDYTVLRGRRVFVMGERRTDLALRLETDGVRFEVADRVDEVLGRIKADQPDITKVDLIANYTAFQQIRTAYGRVQ</sequence>
<dbReference type="InterPro" id="IPR013564">
    <property type="entry name" value="MurT_C"/>
</dbReference>
<comment type="catalytic activity">
    <reaction evidence="2">
        <text>beta-D-GlcNAc-(1-&gt;4)-Mur2Ac(oyl-L-Ala-gamma-D-Glu-L-Lys-D-Ala-D-Ala)-di-trans,octa-cis-undecaprenyl diphosphate + ATP = beta-D-GlcNAc-(1-&gt;4)-Mur2Ac(oyl-L-Ala-gamma-D-O-P-Glu-L-Lys-D-Ala-D-Ala)-di-trans,octa-cis-undecaprenyl diphosphate + ADP</text>
        <dbReference type="Rhea" id="RHEA:59488"/>
        <dbReference type="ChEBI" id="CHEBI:30616"/>
        <dbReference type="ChEBI" id="CHEBI:60033"/>
        <dbReference type="ChEBI" id="CHEBI:143132"/>
        <dbReference type="ChEBI" id="CHEBI:456216"/>
    </reaction>
</comment>
<keyword evidence="6" id="KW-1185">Reference proteome</keyword>
<dbReference type="Pfam" id="PF08353">
    <property type="entry name" value="MurT_C"/>
    <property type="match status" value="1"/>
</dbReference>
<feature type="binding site" evidence="2">
    <location>
        <position position="197"/>
    </location>
    <ligand>
        <name>Zn(2+)</name>
        <dbReference type="ChEBI" id="CHEBI:29105"/>
    </ligand>
</feature>
<comment type="similarity">
    <text evidence="2">Belongs to the MurCDEF family. MurT subfamily.</text>
</comment>
<dbReference type="Gene3D" id="3.40.1190.10">
    <property type="entry name" value="Mur-like, catalytic domain"/>
    <property type="match status" value="1"/>
</dbReference>
<dbReference type="InterPro" id="IPR043703">
    <property type="entry name" value="Lipid_II_synth_MurT"/>
</dbReference>
<evidence type="ECO:0000256" key="1">
    <source>
        <dbReference type="ARBA" id="ARBA00022723"/>
    </source>
</evidence>
<keyword evidence="2" id="KW-0133">Cell shape</keyword>
<proteinExistence type="inferred from homology"/>
<organism evidence="5 6">
    <name type="scientific">Nocardiopsis akebiae</name>
    <dbReference type="NCBI Taxonomy" id="2831968"/>
    <lineage>
        <taxon>Bacteria</taxon>
        <taxon>Bacillati</taxon>
        <taxon>Actinomycetota</taxon>
        <taxon>Actinomycetes</taxon>
        <taxon>Streptosporangiales</taxon>
        <taxon>Nocardiopsidaceae</taxon>
        <taxon>Nocardiopsis</taxon>
    </lineage>
</organism>
<keyword evidence="2" id="KW-0436">Ligase</keyword>
<dbReference type="InterPro" id="IPR013221">
    <property type="entry name" value="Mur_ligase_cen"/>
</dbReference>
<keyword evidence="2" id="KW-0961">Cell wall biogenesis/degradation</keyword>
<feature type="active site" evidence="2">
    <location>
        <position position="337"/>
    </location>
</feature>
<comment type="pathway">
    <text evidence="2">Cell wall biogenesis; peptidoglycan biosynthesis.</text>
</comment>
<keyword evidence="1 2" id="KW-0479">Metal-binding</keyword>
<keyword evidence="2" id="KW-0862">Zinc</keyword>
<dbReference type="PROSITE" id="PS00202">
    <property type="entry name" value="RUBREDOXIN"/>
    <property type="match status" value="1"/>
</dbReference>
<dbReference type="SUPFAM" id="SSF53623">
    <property type="entry name" value="MurD-like peptide ligases, catalytic domain"/>
    <property type="match status" value="1"/>
</dbReference>
<dbReference type="PANTHER" id="PTHR23135:SF7">
    <property type="entry name" value="LIPID II ISOGLUTAMINYL SYNTHASE (GLUTAMINE-HYDROLYZING) SUBUNIT MURT"/>
    <property type="match status" value="1"/>
</dbReference>
<keyword evidence="2" id="KW-0067">ATP-binding</keyword>
<protein>
    <recommendedName>
        <fullName evidence="2">Lipid II isoglutaminyl synthase (glutamine-hydrolyzing) subunit MurT</fullName>
        <ecNumber evidence="2">6.3.5.13</ecNumber>
    </recommendedName>
</protein>
<gene>
    <name evidence="2" type="primary">murT</name>
    <name evidence="5" type="ORF">KGD83_03275</name>
</gene>
<feature type="binding site" evidence="2">
    <location>
        <position position="200"/>
    </location>
    <ligand>
        <name>Zn(2+)</name>
        <dbReference type="ChEBI" id="CHEBI:29105"/>
    </ligand>
</feature>
<dbReference type="InterPro" id="IPR036565">
    <property type="entry name" value="Mur-like_cat_sf"/>
</dbReference>
<evidence type="ECO:0000259" key="4">
    <source>
        <dbReference type="Pfam" id="PF08353"/>
    </source>
</evidence>
<feature type="binding site" evidence="2">
    <location>
        <position position="217"/>
    </location>
    <ligand>
        <name>Zn(2+)</name>
        <dbReference type="ChEBI" id="CHEBI:29105"/>
    </ligand>
</feature>
<dbReference type="Pfam" id="PF08245">
    <property type="entry name" value="Mur_ligase_M"/>
    <property type="match status" value="1"/>
</dbReference>
<comment type="catalytic activity">
    <reaction evidence="2">
        <text>beta-D-GlcNAc-(1-&gt;4)-Mur2Ac(oyl-L-Ala-gamma-D-Glu-L-Lys-D-Ala-D-Ala)-di-trans,octa-cis-undecaprenyl diphosphate + L-glutamine + ATP + H2O = beta-D-GlcNAc-(1-&gt;4)-Mur2Ac(oyl-L-Ala-D-isoglutaminyl-L-Lys-D-Ala-D-Ala)-di-trans,octa-cis-undecaprenyl diphosphate + L-glutamate + ADP + phosphate + H(+)</text>
        <dbReference type="Rhea" id="RHEA:57928"/>
        <dbReference type="ChEBI" id="CHEBI:15377"/>
        <dbReference type="ChEBI" id="CHEBI:15378"/>
        <dbReference type="ChEBI" id="CHEBI:29985"/>
        <dbReference type="ChEBI" id="CHEBI:30616"/>
        <dbReference type="ChEBI" id="CHEBI:43474"/>
        <dbReference type="ChEBI" id="CHEBI:58359"/>
        <dbReference type="ChEBI" id="CHEBI:60033"/>
        <dbReference type="ChEBI" id="CHEBI:62233"/>
        <dbReference type="ChEBI" id="CHEBI:456216"/>
        <dbReference type="EC" id="6.3.5.13"/>
    </reaction>
</comment>
<reference evidence="6" key="1">
    <citation type="submission" date="2021-05" db="EMBL/GenBank/DDBJ databases">
        <title>Direct Submission.</title>
        <authorList>
            <person name="Li K."/>
            <person name="Gao J."/>
        </authorList>
    </citation>
    <scope>NUCLEOTIDE SEQUENCE [LARGE SCALE GENOMIC DNA]</scope>
    <source>
        <strain evidence="6">HDS12</strain>
    </source>
</reference>
<feature type="domain" description="Lipid II isoglutaminyl synthase (glutamine-hydrolyzing) subunit MurT C-terminal" evidence="4">
    <location>
        <begin position="303"/>
        <end position="407"/>
    </location>
</feature>
<accession>A0ABX8C5D7</accession>
<name>A0ABX8C5D7_9ACTN</name>